<dbReference type="Pfam" id="PF02397">
    <property type="entry name" value="Bac_transf"/>
    <property type="match status" value="1"/>
</dbReference>
<keyword evidence="5 9" id="KW-0812">Transmembrane</keyword>
<evidence type="ECO:0000313" key="12">
    <source>
        <dbReference type="Proteomes" id="UP000541470"/>
    </source>
</evidence>
<dbReference type="PANTHER" id="PTHR30576:SF4">
    <property type="entry name" value="UNDECAPRENYL-PHOSPHATE GALACTOSE PHOSPHOTRANSFERASE"/>
    <property type="match status" value="1"/>
</dbReference>
<feature type="transmembrane region" description="Helical" evidence="9">
    <location>
        <begin position="32"/>
        <end position="56"/>
    </location>
</feature>
<evidence type="ECO:0000256" key="8">
    <source>
        <dbReference type="ARBA" id="ARBA00023169"/>
    </source>
</evidence>
<comment type="similarity">
    <text evidence="2">Belongs to the bacterial sugar transferase family.</text>
</comment>
<evidence type="ECO:0000313" key="11">
    <source>
        <dbReference type="EMBL" id="NML76783.1"/>
    </source>
</evidence>
<comment type="caution">
    <text evidence="11">The sequence shown here is derived from an EMBL/GenBank/DDBJ whole genome shotgun (WGS) entry which is preliminary data.</text>
</comment>
<dbReference type="GO" id="GO:0000271">
    <property type="term" value="P:polysaccharide biosynthetic process"/>
    <property type="evidence" value="ECO:0007669"/>
    <property type="project" value="UniProtKB-KW"/>
</dbReference>
<dbReference type="GO" id="GO:0016780">
    <property type="term" value="F:phosphotransferase activity, for other substituted phosphate groups"/>
    <property type="evidence" value="ECO:0007669"/>
    <property type="project" value="TreeGrafter"/>
</dbReference>
<evidence type="ECO:0000256" key="7">
    <source>
        <dbReference type="ARBA" id="ARBA00023136"/>
    </source>
</evidence>
<keyword evidence="6 9" id="KW-1133">Transmembrane helix</keyword>
<keyword evidence="4 11" id="KW-0808">Transferase</keyword>
<evidence type="ECO:0000256" key="3">
    <source>
        <dbReference type="ARBA" id="ARBA00022475"/>
    </source>
</evidence>
<evidence type="ECO:0000256" key="1">
    <source>
        <dbReference type="ARBA" id="ARBA00004236"/>
    </source>
</evidence>
<keyword evidence="12" id="KW-1185">Reference proteome</keyword>
<keyword evidence="3" id="KW-1003">Cell membrane</keyword>
<dbReference type="PANTHER" id="PTHR30576">
    <property type="entry name" value="COLANIC BIOSYNTHESIS UDP-GLUCOSE LIPID CARRIER TRANSFERASE"/>
    <property type="match status" value="1"/>
</dbReference>
<evidence type="ECO:0000256" key="2">
    <source>
        <dbReference type="ARBA" id="ARBA00006464"/>
    </source>
</evidence>
<evidence type="ECO:0000256" key="6">
    <source>
        <dbReference type="ARBA" id="ARBA00022989"/>
    </source>
</evidence>
<protein>
    <submittedName>
        <fullName evidence="11">Sugar transferase</fullName>
    </submittedName>
</protein>
<proteinExistence type="inferred from homology"/>
<dbReference type="AlphaFoldDB" id="A0A7Y0FXP2"/>
<gene>
    <name evidence="11" type="ORF">HHL25_21830</name>
</gene>
<dbReference type="InterPro" id="IPR003362">
    <property type="entry name" value="Bact_transf"/>
</dbReference>
<sequence length="224" mass="25540">MSLFSENVAQRHSNVSSVKRSGSRGGKRAFDIIFSLSALLFLSPALILIAAALLLVDGRPIIFRHKRVGQNGRTFHCLKFRTMRRDADRVLADLLATDPVRQEEWTQTQKLQGDPRVHWLGKYLRMTSADELPQLFNVLRGEMSIVGPRPIIADELERYGPQINCYLAMMPGITGLWQVSRRADTTYEERVRFDVDYFHKASFFTDIGIIVKTVGVVLFAQNER</sequence>
<evidence type="ECO:0000256" key="5">
    <source>
        <dbReference type="ARBA" id="ARBA00022692"/>
    </source>
</evidence>
<dbReference type="Proteomes" id="UP000541470">
    <property type="component" value="Unassembled WGS sequence"/>
</dbReference>
<keyword evidence="8" id="KW-0270">Exopolysaccharide synthesis</keyword>
<comment type="subcellular location">
    <subcellularLocation>
        <location evidence="1">Cell membrane</location>
    </subcellularLocation>
</comment>
<dbReference type="EMBL" id="JABBGK010000008">
    <property type="protein sequence ID" value="NML76783.1"/>
    <property type="molecule type" value="Genomic_DNA"/>
</dbReference>
<dbReference type="GO" id="GO:0005886">
    <property type="term" value="C:plasma membrane"/>
    <property type="evidence" value="ECO:0007669"/>
    <property type="project" value="UniProtKB-SubCell"/>
</dbReference>
<reference evidence="11 12" key="1">
    <citation type="submission" date="2020-04" db="EMBL/GenBank/DDBJ databases">
        <title>Rhizobium sp. S-51 isolated from soil.</title>
        <authorList>
            <person name="Dahal R.H."/>
        </authorList>
    </citation>
    <scope>NUCLEOTIDE SEQUENCE [LARGE SCALE GENOMIC DNA]</scope>
    <source>
        <strain evidence="11 12">S-51</strain>
    </source>
</reference>
<evidence type="ECO:0000259" key="10">
    <source>
        <dbReference type="Pfam" id="PF02397"/>
    </source>
</evidence>
<evidence type="ECO:0000256" key="4">
    <source>
        <dbReference type="ARBA" id="ARBA00022679"/>
    </source>
</evidence>
<feature type="domain" description="Bacterial sugar transferase" evidence="10">
    <location>
        <begin position="27"/>
        <end position="218"/>
    </location>
</feature>
<keyword evidence="7 9" id="KW-0472">Membrane</keyword>
<organism evidence="11 12">
    <name type="scientific">Rhizobium terricola</name>
    <dbReference type="NCBI Taxonomy" id="2728849"/>
    <lineage>
        <taxon>Bacteria</taxon>
        <taxon>Pseudomonadati</taxon>
        <taxon>Pseudomonadota</taxon>
        <taxon>Alphaproteobacteria</taxon>
        <taxon>Hyphomicrobiales</taxon>
        <taxon>Rhizobiaceae</taxon>
        <taxon>Rhizobium/Agrobacterium group</taxon>
        <taxon>Rhizobium</taxon>
    </lineage>
</organism>
<dbReference type="RefSeq" id="WP_169595369.1">
    <property type="nucleotide sequence ID" value="NZ_JABBGK010000008.1"/>
</dbReference>
<name>A0A7Y0FXP2_9HYPH</name>
<accession>A0A7Y0FXP2</accession>
<evidence type="ECO:0000256" key="9">
    <source>
        <dbReference type="SAM" id="Phobius"/>
    </source>
</evidence>